<proteinExistence type="predicted"/>
<dbReference type="RefSeq" id="XP_026732078.1">
    <property type="nucleotide sequence ID" value="XM_026876277.1"/>
</dbReference>
<sequence>MKKIAFHISAGVRLIAAFRRDRHTVHSCLRETSSFLIKMAKILVTLALCLVGVVIIQGAPSPSSYDDVIAAAKAGQWDQVQDLLSSDLAKQEVFKPLSFNNVRNLKPVPDGQVYGEAEYSYHTASNINGQTLEDAGGHKVINNNGKVREFNFTPDTDKFRKAYPKPATGLGALPPLPPLPSYGF</sequence>
<keyword evidence="1" id="KW-1133">Transmembrane helix</keyword>
<gene>
    <name evidence="3" type="primary">LOC113496892</name>
</gene>
<dbReference type="OrthoDB" id="6869788at2759"/>
<dbReference type="InParanoid" id="A0A7E5VUS0"/>
<protein>
    <submittedName>
        <fullName evidence="3">Uncharacterized protein LOC113496892</fullName>
    </submittedName>
</protein>
<keyword evidence="1" id="KW-0472">Membrane</keyword>
<dbReference type="Proteomes" id="UP000322000">
    <property type="component" value="Chromosome 8"/>
</dbReference>
<dbReference type="AlphaFoldDB" id="A0A7E5VUS0"/>
<accession>A0A7E5VUS0</accession>
<evidence type="ECO:0000256" key="1">
    <source>
        <dbReference type="SAM" id="Phobius"/>
    </source>
</evidence>
<name>A0A7E5VUS0_TRINI</name>
<organism evidence="2 3">
    <name type="scientific">Trichoplusia ni</name>
    <name type="common">Cabbage looper</name>
    <dbReference type="NCBI Taxonomy" id="7111"/>
    <lineage>
        <taxon>Eukaryota</taxon>
        <taxon>Metazoa</taxon>
        <taxon>Ecdysozoa</taxon>
        <taxon>Arthropoda</taxon>
        <taxon>Hexapoda</taxon>
        <taxon>Insecta</taxon>
        <taxon>Pterygota</taxon>
        <taxon>Neoptera</taxon>
        <taxon>Endopterygota</taxon>
        <taxon>Lepidoptera</taxon>
        <taxon>Glossata</taxon>
        <taxon>Ditrysia</taxon>
        <taxon>Noctuoidea</taxon>
        <taxon>Noctuidae</taxon>
        <taxon>Plusiinae</taxon>
        <taxon>Trichoplusia</taxon>
    </lineage>
</organism>
<keyword evidence="2" id="KW-1185">Reference proteome</keyword>
<keyword evidence="1" id="KW-0812">Transmembrane</keyword>
<feature type="transmembrane region" description="Helical" evidence="1">
    <location>
        <begin position="35"/>
        <end position="56"/>
    </location>
</feature>
<reference evidence="3" key="1">
    <citation type="submission" date="2025-08" db="UniProtKB">
        <authorList>
            <consortium name="RefSeq"/>
        </authorList>
    </citation>
    <scope>IDENTIFICATION</scope>
</reference>
<dbReference type="KEGG" id="tnl:113496892"/>
<evidence type="ECO:0000313" key="3">
    <source>
        <dbReference type="RefSeq" id="XP_026732078.1"/>
    </source>
</evidence>
<dbReference type="GeneID" id="113496892"/>
<evidence type="ECO:0000313" key="2">
    <source>
        <dbReference type="Proteomes" id="UP000322000"/>
    </source>
</evidence>